<dbReference type="Proteomes" id="UP000825679">
    <property type="component" value="Chromosome"/>
</dbReference>
<gene>
    <name evidence="2" type="ORF">K4H28_09975</name>
</gene>
<dbReference type="InterPro" id="IPR001054">
    <property type="entry name" value="A/G_cyclase"/>
</dbReference>
<evidence type="ECO:0000313" key="3">
    <source>
        <dbReference type="Proteomes" id="UP000825679"/>
    </source>
</evidence>
<dbReference type="EMBL" id="CP081150">
    <property type="protein sequence ID" value="QZA76658.1"/>
    <property type="molecule type" value="Genomic_DNA"/>
</dbReference>
<proteinExistence type="predicted"/>
<name>A0ABX8Z6J8_9NEIS</name>
<protein>
    <recommendedName>
        <fullName evidence="1">Guanylate cyclase domain-containing protein</fullName>
    </recommendedName>
</protein>
<keyword evidence="3" id="KW-1185">Reference proteome</keyword>
<evidence type="ECO:0000259" key="1">
    <source>
        <dbReference type="PROSITE" id="PS50125"/>
    </source>
</evidence>
<reference evidence="2 3" key="1">
    <citation type="submission" date="2021-08" db="EMBL/GenBank/DDBJ databases">
        <title>complete genome sequencing of Deefgea sp. D25.</title>
        <authorList>
            <person name="Bae J.-W."/>
            <person name="Gim D.-H."/>
        </authorList>
    </citation>
    <scope>NUCLEOTIDE SEQUENCE [LARGE SCALE GENOMIC DNA]</scope>
    <source>
        <strain evidence="2 3">D25</strain>
    </source>
</reference>
<dbReference type="InterPro" id="IPR029787">
    <property type="entry name" value="Nucleotide_cyclase"/>
</dbReference>
<organism evidence="2 3">
    <name type="scientific">Deefgea tanakiae</name>
    <dbReference type="NCBI Taxonomy" id="2865840"/>
    <lineage>
        <taxon>Bacteria</taxon>
        <taxon>Pseudomonadati</taxon>
        <taxon>Pseudomonadota</taxon>
        <taxon>Betaproteobacteria</taxon>
        <taxon>Neisseriales</taxon>
        <taxon>Chitinibacteraceae</taxon>
        <taxon>Deefgea</taxon>
    </lineage>
</organism>
<feature type="domain" description="Guanylate cyclase" evidence="1">
    <location>
        <begin position="54"/>
        <end position="198"/>
    </location>
</feature>
<sequence>MNMPTYKPRSADYVRTIIDGHRRKLLSYPAFDRFNASMLGLGNLTLESKPTDAIAAVFDLEGFSQFCNQIDPHLSVPSFLHPFLSWLMDELRNQMKQKDEEEGVALWCPLPFFTKFLGDGLLVIWSSKDLSQAAMRNVIASTWSICKKYQTDFLPSLKSRVVEPPTRLRVGLARGTVYSVGEGNDYVGSCINMAARMQKLPGIGFAFNRRGFDLEDSRTTSFFTDRIITRAVAVRGIGDGELVCILRSEFEKMKSADKKLYREV</sequence>
<dbReference type="Gene3D" id="3.30.70.1230">
    <property type="entry name" value="Nucleotide cyclase"/>
    <property type="match status" value="1"/>
</dbReference>
<dbReference type="SUPFAM" id="SSF55073">
    <property type="entry name" value="Nucleotide cyclase"/>
    <property type="match status" value="1"/>
</dbReference>
<evidence type="ECO:0000313" key="2">
    <source>
        <dbReference type="EMBL" id="QZA76658.1"/>
    </source>
</evidence>
<dbReference type="PROSITE" id="PS50125">
    <property type="entry name" value="GUANYLATE_CYCLASE_2"/>
    <property type="match status" value="1"/>
</dbReference>
<accession>A0ABX8Z6J8</accession>
<dbReference type="RefSeq" id="WP_221005062.1">
    <property type="nucleotide sequence ID" value="NZ_CP081150.1"/>
</dbReference>